<comment type="caution">
    <text evidence="2">The sequence shown here is derived from an EMBL/GenBank/DDBJ whole genome shotgun (WGS) entry which is preliminary data.</text>
</comment>
<evidence type="ECO:0000313" key="3">
    <source>
        <dbReference type="Proteomes" id="UP000297716"/>
    </source>
</evidence>
<accession>A0A4Z0YME4</accession>
<keyword evidence="3" id="KW-1185">Reference proteome</keyword>
<feature type="region of interest" description="Disordered" evidence="1">
    <location>
        <begin position="137"/>
        <end position="157"/>
    </location>
</feature>
<dbReference type="Proteomes" id="UP000297716">
    <property type="component" value="Unassembled WGS sequence"/>
</dbReference>
<organism evidence="2 3">
    <name type="scientific">Xylaria hypoxylon</name>
    <dbReference type="NCBI Taxonomy" id="37992"/>
    <lineage>
        <taxon>Eukaryota</taxon>
        <taxon>Fungi</taxon>
        <taxon>Dikarya</taxon>
        <taxon>Ascomycota</taxon>
        <taxon>Pezizomycotina</taxon>
        <taxon>Sordariomycetes</taxon>
        <taxon>Xylariomycetidae</taxon>
        <taxon>Xylariales</taxon>
        <taxon>Xylariaceae</taxon>
        <taxon>Xylaria</taxon>
    </lineage>
</organism>
<dbReference type="EMBL" id="SKBN01000179">
    <property type="protein sequence ID" value="TGJ81228.1"/>
    <property type="molecule type" value="Genomic_DNA"/>
</dbReference>
<gene>
    <name evidence="2" type="ORF">E0Z10_g7537</name>
</gene>
<sequence length="384" mass="42854">MKNEPDENVVYMALRNVFEGRNATVRQLKTVRKLIVEAAEKDAEVSNLANIYDIGAISRVARRLLVNRSFESTLNARIHFPVAADAPDAVDASSAQGADRGLFGAGAAIDGANAIAGAVEGGSENLQGFISQVDDSGTESFDTHHNSNPSTSKLRRSTIRSRSSVCIPMKTQDRILTQVQRLLEKACFDFGRRVMPEVLEMRQWDCPEAAELNNWVPEFRIRQRELFGPLGDMTKPHDQLLRSMADLRHMAVHRIRINARRLELFLLNAEKFTALLGDATRREMLAKLRLNTQEVIGKLEYNRSVIGSKRAELDRVREMGIAELQREESEYQVSAAEGLEEALEEALAPSVAPTPVVTAKEDEMSFTVNEADLMEDDNRSSRSD</sequence>
<evidence type="ECO:0000256" key="1">
    <source>
        <dbReference type="SAM" id="MobiDB-lite"/>
    </source>
</evidence>
<dbReference type="AlphaFoldDB" id="A0A4Z0YME4"/>
<dbReference type="OrthoDB" id="5324651at2759"/>
<reference evidence="2 3" key="1">
    <citation type="submission" date="2019-03" db="EMBL/GenBank/DDBJ databases">
        <title>Draft genome sequence of Xylaria hypoxylon DSM 108379, a ubiquitous saprotrophic-parasitic fungi on hardwood.</title>
        <authorList>
            <person name="Buettner E."/>
            <person name="Leonhardt S."/>
            <person name="Gebauer A.M."/>
            <person name="Liers C."/>
            <person name="Hofrichter M."/>
            <person name="Kellner H."/>
        </authorList>
    </citation>
    <scope>NUCLEOTIDE SEQUENCE [LARGE SCALE GENOMIC DNA]</scope>
    <source>
        <strain evidence="2 3">DSM 108379</strain>
    </source>
</reference>
<protein>
    <submittedName>
        <fullName evidence="2">Uncharacterized protein</fullName>
    </submittedName>
</protein>
<feature type="compositionally biased region" description="Polar residues" evidence="1">
    <location>
        <begin position="137"/>
        <end position="152"/>
    </location>
</feature>
<evidence type="ECO:0000313" key="2">
    <source>
        <dbReference type="EMBL" id="TGJ81228.1"/>
    </source>
</evidence>
<dbReference type="STRING" id="37992.A0A4Z0YME4"/>
<proteinExistence type="predicted"/>
<name>A0A4Z0YME4_9PEZI</name>